<reference evidence="1" key="1">
    <citation type="journal article" date="2020" name="Nature">
        <title>Giant virus diversity and host interactions through global metagenomics.</title>
        <authorList>
            <person name="Schulz F."/>
            <person name="Roux S."/>
            <person name="Paez-Espino D."/>
            <person name="Jungbluth S."/>
            <person name="Walsh D.A."/>
            <person name="Denef V.J."/>
            <person name="McMahon K.D."/>
            <person name="Konstantinidis K.T."/>
            <person name="Eloe-Fadrosh E.A."/>
            <person name="Kyrpides N.C."/>
            <person name="Woyke T."/>
        </authorList>
    </citation>
    <scope>NUCLEOTIDE SEQUENCE</scope>
    <source>
        <strain evidence="1">GVMAG-M-3300009422-16</strain>
    </source>
</reference>
<name>A0A6C0B3J4_9ZZZZ</name>
<dbReference type="AlphaFoldDB" id="A0A6C0B3J4"/>
<dbReference type="SUPFAM" id="SSF54001">
    <property type="entry name" value="Cysteine proteinases"/>
    <property type="match status" value="1"/>
</dbReference>
<dbReference type="EMBL" id="MN739059">
    <property type="protein sequence ID" value="QHS86626.1"/>
    <property type="molecule type" value="Genomic_DNA"/>
</dbReference>
<dbReference type="Gene3D" id="3.40.395.10">
    <property type="entry name" value="Adenoviral Proteinase, Chain A"/>
    <property type="match status" value="1"/>
</dbReference>
<accession>A0A6C0B3J4</accession>
<protein>
    <submittedName>
        <fullName evidence="1">Uncharacterized protein</fullName>
    </submittedName>
</protein>
<organism evidence="1">
    <name type="scientific">viral metagenome</name>
    <dbReference type="NCBI Taxonomy" id="1070528"/>
    <lineage>
        <taxon>unclassified sequences</taxon>
        <taxon>metagenomes</taxon>
        <taxon>organismal metagenomes</taxon>
    </lineage>
</organism>
<proteinExistence type="predicted"/>
<dbReference type="InterPro" id="IPR038765">
    <property type="entry name" value="Papain-like_cys_pep_sf"/>
</dbReference>
<evidence type="ECO:0000313" key="1">
    <source>
        <dbReference type="EMBL" id="QHS86626.1"/>
    </source>
</evidence>
<sequence>MSEKNCSPLTEDNTITCFEDESLIKIAKKYNKQYPNDKIEIIYDKNNVLDRKSTWGQIKSKMMRFTPQCKEDWCLLQNNVLSSLKDKKIHEDTFRPKIPEEWNGDLTEWLSTLVIQAVMEQYELKYTDFKFIGPVPIDFDNDIFEGMCVSDELCKINLTKLYKQGVRKLGIVFNLDPHYRGGSHWVCMFVDFKTGGIYFFDSVGMPPPKEIKDLMDKLKNQGNNLIMKNILNVDDMDDTHTEIFNFIRINKDNTIKVQKGGAQPRWYTKLLDNIVVFKGNILNRIVDVGKDGELVLDKQVTNQHGGSFKTKCFKEFYNKKQFQYKDSECGIYAIHFLEEFLKGKKFNEIVTNQHTDAQMFELRKKYFRKN</sequence>